<comment type="similarity">
    <text evidence="2 6">Belongs to the BI1 family.</text>
</comment>
<evidence type="ECO:0000256" key="2">
    <source>
        <dbReference type="ARBA" id="ARBA00010350"/>
    </source>
</evidence>
<reference evidence="7 8" key="1">
    <citation type="submission" date="2016-11" db="EMBL/GenBank/DDBJ databases">
        <title>Comparative genomics of Bartonella apis.</title>
        <authorList>
            <person name="Engel P."/>
        </authorList>
    </citation>
    <scope>NUCLEOTIDE SEQUENCE [LARGE SCALE GENOMIC DNA]</scope>
    <source>
        <strain evidence="7 8">BBC0178</strain>
    </source>
</reference>
<dbReference type="PANTHER" id="PTHR23291:SF50">
    <property type="entry name" value="PROTEIN LIFEGUARD 4"/>
    <property type="match status" value="1"/>
</dbReference>
<feature type="transmembrane region" description="Helical" evidence="6">
    <location>
        <begin position="30"/>
        <end position="53"/>
    </location>
</feature>
<organism evidence="7 8">
    <name type="scientific">Bartonella apihabitans</name>
    <dbReference type="NCBI Taxonomy" id="2750929"/>
    <lineage>
        <taxon>Bacteria</taxon>
        <taxon>Pseudomonadati</taxon>
        <taxon>Pseudomonadota</taxon>
        <taxon>Alphaproteobacteria</taxon>
        <taxon>Hyphomicrobiales</taxon>
        <taxon>Bartonellaceae</taxon>
        <taxon>Bartonella</taxon>
    </lineage>
</organism>
<dbReference type="GO" id="GO:0005886">
    <property type="term" value="C:plasma membrane"/>
    <property type="evidence" value="ECO:0007669"/>
    <property type="project" value="TreeGrafter"/>
</dbReference>
<evidence type="ECO:0000313" key="8">
    <source>
        <dbReference type="Proteomes" id="UP000189660"/>
    </source>
</evidence>
<feature type="transmembrane region" description="Helical" evidence="6">
    <location>
        <begin position="133"/>
        <end position="153"/>
    </location>
</feature>
<evidence type="ECO:0000256" key="5">
    <source>
        <dbReference type="ARBA" id="ARBA00023136"/>
    </source>
</evidence>
<evidence type="ECO:0000256" key="4">
    <source>
        <dbReference type="ARBA" id="ARBA00022989"/>
    </source>
</evidence>
<keyword evidence="8" id="KW-1185">Reference proteome</keyword>
<evidence type="ECO:0000313" key="7">
    <source>
        <dbReference type="EMBL" id="AQT41730.1"/>
    </source>
</evidence>
<dbReference type="OrthoDB" id="9793828at2"/>
<feature type="transmembrane region" description="Helical" evidence="6">
    <location>
        <begin position="228"/>
        <end position="250"/>
    </location>
</feature>
<keyword evidence="4 6" id="KW-1133">Transmembrane helix</keyword>
<keyword evidence="3 6" id="KW-0812">Transmembrane</keyword>
<accession>A0A1U9M8B1</accession>
<feature type="transmembrane region" description="Helical" evidence="6">
    <location>
        <begin position="109"/>
        <end position="127"/>
    </location>
</feature>
<dbReference type="AlphaFoldDB" id="A0A1U9M8B1"/>
<feature type="transmembrane region" description="Helical" evidence="6">
    <location>
        <begin position="189"/>
        <end position="207"/>
    </location>
</feature>
<dbReference type="PANTHER" id="PTHR23291">
    <property type="entry name" value="BAX INHIBITOR-RELATED"/>
    <property type="match status" value="1"/>
</dbReference>
<dbReference type="EMBL" id="CP015820">
    <property type="protein sequence ID" value="AQT41730.1"/>
    <property type="molecule type" value="Genomic_DNA"/>
</dbReference>
<dbReference type="Pfam" id="PF01027">
    <property type="entry name" value="Bax1-I"/>
    <property type="match status" value="1"/>
</dbReference>
<feature type="transmembrane region" description="Helical" evidence="6">
    <location>
        <begin position="73"/>
        <end position="97"/>
    </location>
</feature>
<gene>
    <name evidence="7" type="ORF">BBC0178_002220</name>
</gene>
<name>A0A1U9M8B1_9HYPH</name>
<evidence type="ECO:0000256" key="3">
    <source>
        <dbReference type="ARBA" id="ARBA00022692"/>
    </source>
</evidence>
<feature type="transmembrane region" description="Helical" evidence="6">
    <location>
        <begin position="165"/>
        <end position="183"/>
    </location>
</feature>
<keyword evidence="5 6" id="KW-0472">Membrane</keyword>
<evidence type="ECO:0000256" key="6">
    <source>
        <dbReference type="RuleBase" id="RU004379"/>
    </source>
</evidence>
<sequence>MADFRNFRPTTVTQADASIDQGLRSYMLGVYNAMAIGLVITGIAAFVIASLATTSDPTPAVLPNGVRLSSFGVMFYNSPFAYVVMFAPLIAVFFLSFKIGSLSTSSARALFFVYAALVGLSLSSIILRYTPASITQTFFITAASFGALSLYGYTTRRDLTGMGSFLFMGLIGLLLAMVVNLFLGSNALQFAISIIGVLIFAGLTAYDTQTIKVMYYEGDAEETRGRKVVMGALTLYLDFINMFVFLLQFLGQNRNS</sequence>
<dbReference type="RefSeq" id="WP_078038906.1">
    <property type="nucleotide sequence ID" value="NZ_CP015820.1"/>
</dbReference>
<evidence type="ECO:0008006" key="9">
    <source>
        <dbReference type="Google" id="ProtNLM"/>
    </source>
</evidence>
<dbReference type="CDD" id="cd10432">
    <property type="entry name" value="BI-1-like_bacterial"/>
    <property type="match status" value="1"/>
</dbReference>
<evidence type="ECO:0000256" key="1">
    <source>
        <dbReference type="ARBA" id="ARBA00004141"/>
    </source>
</evidence>
<protein>
    <recommendedName>
        <fullName evidence="9">Modulator of FtsH protease</fullName>
    </recommendedName>
</protein>
<dbReference type="KEGG" id="bapa:BBC0178_002220"/>
<dbReference type="InterPro" id="IPR006214">
    <property type="entry name" value="Bax_inhibitor_1-related"/>
</dbReference>
<comment type="subcellular location">
    <subcellularLocation>
        <location evidence="1">Membrane</location>
        <topology evidence="1">Multi-pass membrane protein</topology>
    </subcellularLocation>
</comment>
<dbReference type="Proteomes" id="UP000189660">
    <property type="component" value="Chromosome"/>
</dbReference>
<proteinExistence type="inferred from homology"/>